<evidence type="ECO:0000313" key="2">
    <source>
        <dbReference type="EMBL" id="KEA65182.1"/>
    </source>
</evidence>
<dbReference type="Pfam" id="PF00156">
    <property type="entry name" value="Pribosyltran"/>
    <property type="match status" value="1"/>
</dbReference>
<dbReference type="PATRIC" id="fig|1232683.4.peg.876"/>
<dbReference type="NCBIfam" id="NF003545">
    <property type="entry name" value="PRK05205.1-1"/>
    <property type="match status" value="1"/>
</dbReference>
<evidence type="ECO:0000313" key="3">
    <source>
        <dbReference type="Proteomes" id="UP000028252"/>
    </source>
</evidence>
<sequence length="169" mass="18593">MLSGTLSVDALLERICSETRAQIAQRNIDNPLMIGIRTGGAWIAEHLHRELGLETPLGVLDISFYRDDFTQVGLNPKVQPSQLPCAVEGRHILLVDDVVMTGRTIRAAMNELFDYGRPASVMLITLLDLQRRELPIQADVVGGTLALGADQSIKLNGPEPLTLTIRQRD</sequence>
<name>A0A081G327_9GAMM</name>
<dbReference type="CDD" id="cd06223">
    <property type="entry name" value="PRTases_typeI"/>
    <property type="match status" value="1"/>
</dbReference>
<accession>A0A081G327</accession>
<dbReference type="RefSeq" id="WP_036184037.1">
    <property type="nucleotide sequence ID" value="NZ_JMQN01000013.1"/>
</dbReference>
<dbReference type="InterPro" id="IPR000836">
    <property type="entry name" value="PRTase_dom"/>
</dbReference>
<proteinExistence type="predicted"/>
<dbReference type="STRING" id="1232683.ADIMK_0884"/>
<dbReference type="GO" id="GO:0004845">
    <property type="term" value="F:uracil phosphoribosyltransferase activity"/>
    <property type="evidence" value="ECO:0007669"/>
    <property type="project" value="UniProtKB-EC"/>
</dbReference>
<dbReference type="EMBL" id="JMQN01000013">
    <property type="protein sequence ID" value="KEA65182.1"/>
    <property type="molecule type" value="Genomic_DNA"/>
</dbReference>
<dbReference type="SUPFAM" id="SSF53271">
    <property type="entry name" value="PRTase-like"/>
    <property type="match status" value="1"/>
</dbReference>
<dbReference type="eggNOG" id="COG2065">
    <property type="taxonomic scope" value="Bacteria"/>
</dbReference>
<feature type="domain" description="Phosphoribosyltransferase" evidence="1">
    <location>
        <begin position="13"/>
        <end position="143"/>
    </location>
</feature>
<dbReference type="OrthoDB" id="9802227at2"/>
<keyword evidence="2" id="KW-0328">Glycosyltransferase</keyword>
<protein>
    <submittedName>
        <fullName evidence="2">Uracil phosphoribosyltransferase</fullName>
        <ecNumber evidence="2">2.4.2.9</ecNumber>
    </submittedName>
</protein>
<evidence type="ECO:0000259" key="1">
    <source>
        <dbReference type="Pfam" id="PF00156"/>
    </source>
</evidence>
<keyword evidence="3" id="KW-1185">Reference proteome</keyword>
<keyword evidence="2" id="KW-0808">Transferase</keyword>
<dbReference type="InterPro" id="IPR029057">
    <property type="entry name" value="PRTase-like"/>
</dbReference>
<organism evidence="2 3">
    <name type="scientific">Marinobacterium lacunae</name>
    <dbReference type="NCBI Taxonomy" id="1232683"/>
    <lineage>
        <taxon>Bacteria</taxon>
        <taxon>Pseudomonadati</taxon>
        <taxon>Pseudomonadota</taxon>
        <taxon>Gammaproteobacteria</taxon>
        <taxon>Oceanospirillales</taxon>
        <taxon>Oceanospirillaceae</taxon>
        <taxon>Marinobacterium</taxon>
    </lineage>
</organism>
<dbReference type="Gene3D" id="3.40.50.2020">
    <property type="match status" value="1"/>
</dbReference>
<dbReference type="AlphaFoldDB" id="A0A081G327"/>
<dbReference type="EC" id="2.4.2.9" evidence="2"/>
<dbReference type="PANTHER" id="PTHR11608:SF0">
    <property type="entry name" value="BIFUNCTIONAL PROTEIN PYRR"/>
    <property type="match status" value="1"/>
</dbReference>
<gene>
    <name evidence="2" type="ORF">ADIMK_0884</name>
</gene>
<dbReference type="PANTHER" id="PTHR11608">
    <property type="entry name" value="BIFUNCTIONAL PROTEIN PYRR"/>
    <property type="match status" value="1"/>
</dbReference>
<dbReference type="Proteomes" id="UP000028252">
    <property type="component" value="Unassembled WGS sequence"/>
</dbReference>
<reference evidence="2 3" key="1">
    <citation type="submission" date="2014-04" db="EMBL/GenBank/DDBJ databases">
        <title>Marinobacterium kochiensis sp. nov., isolated from sediment sample collected from Kochi backwaters in Kerala, India.</title>
        <authorList>
            <person name="Singh A."/>
            <person name="Pinnaka A.K."/>
        </authorList>
    </citation>
    <scope>NUCLEOTIDE SEQUENCE [LARGE SCALE GENOMIC DNA]</scope>
    <source>
        <strain evidence="2 3">AK27</strain>
    </source>
</reference>
<dbReference type="InterPro" id="IPR050137">
    <property type="entry name" value="PyrR_bifunctional"/>
</dbReference>
<comment type="caution">
    <text evidence="2">The sequence shown here is derived from an EMBL/GenBank/DDBJ whole genome shotgun (WGS) entry which is preliminary data.</text>
</comment>